<reference evidence="1 2" key="1">
    <citation type="submission" date="2023-06" db="EMBL/GenBank/DDBJ databases">
        <title>Sporosarcina sp. nov., isolated from Korean traditional fermented seafood 'Jeotgal'.</title>
        <authorList>
            <person name="Yang A.I."/>
            <person name="Shin N.-R."/>
        </authorList>
    </citation>
    <scope>NUCLEOTIDE SEQUENCE [LARGE SCALE GENOMIC DNA]</scope>
    <source>
        <strain evidence="1 2">KCTC13119</strain>
    </source>
</reference>
<accession>A0ABU4G9Z4</accession>
<proteinExistence type="predicted"/>
<dbReference type="RefSeq" id="WP_317943326.1">
    <property type="nucleotide sequence ID" value="NZ_JAUBDI010000006.1"/>
</dbReference>
<gene>
    <name evidence="1" type="ORF">QT711_08145</name>
</gene>
<name>A0ABU4G9Z4_9BACL</name>
<keyword evidence="2" id="KW-1185">Reference proteome</keyword>
<comment type="caution">
    <text evidence="1">The sequence shown here is derived from an EMBL/GenBank/DDBJ whole genome shotgun (WGS) entry which is preliminary data.</text>
</comment>
<sequence>MKQIIRVKVYDNTSTLDEQNQKILQVATMNLVAMTSALFVGSKGEGGEGVVLNPVEDCFCGIELLYQKAIPDELAEECRASLERRLVNFYKMSDLDMKVELTVE</sequence>
<evidence type="ECO:0000313" key="2">
    <source>
        <dbReference type="Proteomes" id="UP001282284"/>
    </source>
</evidence>
<organism evidence="1 2">
    <name type="scientific">Sporosarcina saromensis</name>
    <dbReference type="NCBI Taxonomy" id="359365"/>
    <lineage>
        <taxon>Bacteria</taxon>
        <taxon>Bacillati</taxon>
        <taxon>Bacillota</taxon>
        <taxon>Bacilli</taxon>
        <taxon>Bacillales</taxon>
        <taxon>Caryophanaceae</taxon>
        <taxon>Sporosarcina</taxon>
    </lineage>
</organism>
<protein>
    <submittedName>
        <fullName evidence="1">Uncharacterized protein</fullName>
    </submittedName>
</protein>
<dbReference type="EMBL" id="JAUBDI010000006">
    <property type="protein sequence ID" value="MDW0113155.1"/>
    <property type="molecule type" value="Genomic_DNA"/>
</dbReference>
<dbReference type="Proteomes" id="UP001282284">
    <property type="component" value="Unassembled WGS sequence"/>
</dbReference>
<evidence type="ECO:0000313" key="1">
    <source>
        <dbReference type="EMBL" id="MDW0113155.1"/>
    </source>
</evidence>